<dbReference type="Proteomes" id="UP000305921">
    <property type="component" value="Unassembled WGS sequence"/>
</dbReference>
<sequence length="742" mass="81096">MRSNRLAIVGAGPSCTYVLDRLAATAQAATTPLSLDIHIFDRAGQFGAGQVHSSEQPVTSFLNRIVGQVAFAADESVVGAGPLLPKEDRPTLLDWCRARFEETGDPVFDLAAEDWPKRYVHGLALADQFRRYVRMLRQVPGVEVHLHHREVTDLQERSDGSLAVIAGDGEHVLDADHVLMLTGHSSNDPARYPRQAAWARFTERHQAAFVPSAYPLEDAFEPGQASPGSTVGCVGMGLTGIDVILHLTEGRGGVFEERPDGTLSYRASGQEPDSIVMFSRAGLFTFARPYNAKERDPERLEHRGVFLVEDAVHRLRRSAGRPVTIGGAEQRQLDFRDHVFPVIVLEMACLYYSTLLGADFGRCLEAAARPEYEAFLADGGRGAPSDDSVRRLLAPVEACVDEAAQTLDAVLAGTLALAAAKEREWDAEAALRRFLDVVFGPEQAAGLVARIDDPALFAAGIAAAESPWRHPKSVGAQWFSWERSVRPIDRGSFSTPGEYRAAMLDFLDLDHRWAAQDNLSNPAKAAADGVWRDLRGVLAAAVDFGGLHAASHRDFLDVFMRHHNRLCNGAALEVMEKIRALIQHGLVDVSAGPEAEVELDASSGRFVVRGGVTGAELPVDILVDSRVHPFDAENDVLPIYPNLLRRGLVRKWRNPGVGEPDFAPGGLDLTEDFHPVRADGEVDRRLTLLGPPSEGVMFFQLGALRPNQNHHVMQDILCWMREFWGQDGTAADTVGERITTGV</sequence>
<dbReference type="OrthoDB" id="3653265at2"/>
<feature type="domain" description="FAD-dependent urate hydroxylase HpyO/Asp monooxygenase CreE-like FAD/NAD(P)-binding" evidence="1">
    <location>
        <begin position="7"/>
        <end position="184"/>
    </location>
</feature>
<name>A0A5R9EEL9_9ACTN</name>
<dbReference type="PANTHER" id="PTHR40254:SF1">
    <property type="entry name" value="BLR0577 PROTEIN"/>
    <property type="match status" value="1"/>
</dbReference>
<dbReference type="Pfam" id="PF13454">
    <property type="entry name" value="NAD_binding_9"/>
    <property type="match status" value="1"/>
</dbReference>
<evidence type="ECO:0000313" key="2">
    <source>
        <dbReference type="EMBL" id="TLQ46343.1"/>
    </source>
</evidence>
<gene>
    <name evidence="2" type="ORF">FEF34_28175</name>
</gene>
<reference evidence="2 3" key="1">
    <citation type="submission" date="2019-05" db="EMBL/GenBank/DDBJ databases">
        <title>Streptomyces marianii sp. nov., a novel marine actinomycete from southern coast of India.</title>
        <authorList>
            <person name="Iniyan A.M."/>
            <person name="Wink J."/>
            <person name="Ramprasad E."/>
            <person name="Ramana C.V."/>
            <person name="Bunk B."/>
            <person name="Sproer C."/>
            <person name="Joseph F.-J.R.S."/>
            <person name="Vincent S.G.P."/>
        </authorList>
    </citation>
    <scope>NUCLEOTIDE SEQUENCE [LARGE SCALE GENOMIC DNA]</scope>
    <source>
        <strain evidence="2 3">ICN19</strain>
    </source>
</reference>
<dbReference type="InterPro" id="IPR038732">
    <property type="entry name" value="HpyO/CreE_NAD-binding"/>
</dbReference>
<proteinExistence type="predicted"/>
<dbReference type="RefSeq" id="WP_138055661.1">
    <property type="nucleotide sequence ID" value="NZ_VAWE01000001.1"/>
</dbReference>
<dbReference type="InterPro" id="IPR052189">
    <property type="entry name" value="L-asp_N-monooxygenase_NS-form"/>
</dbReference>
<dbReference type="SUPFAM" id="SSF51905">
    <property type="entry name" value="FAD/NAD(P)-binding domain"/>
    <property type="match status" value="1"/>
</dbReference>
<dbReference type="InterPro" id="IPR036188">
    <property type="entry name" value="FAD/NAD-bd_sf"/>
</dbReference>
<accession>A0A5R9EEL9</accession>
<comment type="caution">
    <text evidence="2">The sequence shown here is derived from an EMBL/GenBank/DDBJ whole genome shotgun (WGS) entry which is preliminary data.</text>
</comment>
<protein>
    <recommendedName>
        <fullName evidence="1">FAD-dependent urate hydroxylase HpyO/Asp monooxygenase CreE-like FAD/NAD(P)-binding domain-containing protein</fullName>
    </recommendedName>
</protein>
<evidence type="ECO:0000259" key="1">
    <source>
        <dbReference type="Pfam" id="PF13454"/>
    </source>
</evidence>
<dbReference type="EMBL" id="VAWE01000001">
    <property type="protein sequence ID" value="TLQ46343.1"/>
    <property type="molecule type" value="Genomic_DNA"/>
</dbReference>
<evidence type="ECO:0000313" key="3">
    <source>
        <dbReference type="Proteomes" id="UP000305921"/>
    </source>
</evidence>
<dbReference type="PANTHER" id="PTHR40254">
    <property type="entry name" value="BLR0577 PROTEIN"/>
    <property type="match status" value="1"/>
</dbReference>
<organism evidence="2 3">
    <name type="scientific">Streptomyces marianii</name>
    <dbReference type="NCBI Taxonomy" id="1817406"/>
    <lineage>
        <taxon>Bacteria</taxon>
        <taxon>Bacillati</taxon>
        <taxon>Actinomycetota</taxon>
        <taxon>Actinomycetes</taxon>
        <taxon>Kitasatosporales</taxon>
        <taxon>Streptomycetaceae</taxon>
        <taxon>Streptomyces</taxon>
    </lineage>
</organism>
<keyword evidence="3" id="KW-1185">Reference proteome</keyword>
<dbReference type="AlphaFoldDB" id="A0A5R9EEL9"/>
<dbReference type="Gene3D" id="3.50.50.60">
    <property type="entry name" value="FAD/NAD(P)-binding domain"/>
    <property type="match status" value="1"/>
</dbReference>